<dbReference type="GO" id="GO:0097177">
    <property type="term" value="F:mitochondrial ribosome binding"/>
    <property type="evidence" value="ECO:0007669"/>
    <property type="project" value="TreeGrafter"/>
</dbReference>
<sequence>MSGVQAQTVANFYLAFMQQGLEVIGALNKIDIEHVDLSSSRAQLASLMDTDESAILGVSAKTGKNVDKLLE</sequence>
<dbReference type="GO" id="GO:0005525">
    <property type="term" value="F:GTP binding"/>
    <property type="evidence" value="ECO:0007669"/>
    <property type="project" value="InterPro"/>
</dbReference>
<dbReference type="EMBL" id="GG684317">
    <property type="protein sequence ID" value="EER01224.1"/>
    <property type="molecule type" value="Genomic_DNA"/>
</dbReference>
<name>C5LPW9_PERM5</name>
<dbReference type="PANTHER" id="PTHR43512">
    <property type="entry name" value="TRANSLATION FACTOR GUF1-RELATED"/>
    <property type="match status" value="1"/>
</dbReference>
<dbReference type="Proteomes" id="UP000007800">
    <property type="component" value="Unassembled WGS sequence"/>
</dbReference>
<evidence type="ECO:0000259" key="1">
    <source>
        <dbReference type="Pfam" id="PF00009"/>
    </source>
</evidence>
<dbReference type="InParanoid" id="C5LPW9"/>
<proteinExistence type="predicted"/>
<feature type="non-terminal residue" evidence="2">
    <location>
        <position position="71"/>
    </location>
</feature>
<dbReference type="GeneID" id="9058431"/>
<dbReference type="OrthoDB" id="1074at2759"/>
<feature type="domain" description="Tr-type G" evidence="1">
    <location>
        <begin position="2"/>
        <end position="71"/>
    </location>
</feature>
<gene>
    <name evidence="2" type="ORF">Pmar_PMAR027710</name>
</gene>
<dbReference type="GO" id="GO:0003924">
    <property type="term" value="F:GTPase activity"/>
    <property type="evidence" value="ECO:0007669"/>
    <property type="project" value="InterPro"/>
</dbReference>
<dbReference type="InterPro" id="IPR027417">
    <property type="entry name" value="P-loop_NTPase"/>
</dbReference>
<evidence type="ECO:0000313" key="2">
    <source>
        <dbReference type="EMBL" id="EER01224.1"/>
    </source>
</evidence>
<reference evidence="2 3" key="1">
    <citation type="submission" date="2008-07" db="EMBL/GenBank/DDBJ databases">
        <authorList>
            <person name="El-Sayed N."/>
            <person name="Caler E."/>
            <person name="Inman J."/>
            <person name="Amedeo P."/>
            <person name="Hass B."/>
            <person name="Wortman J."/>
        </authorList>
    </citation>
    <scope>NUCLEOTIDE SEQUENCE [LARGE SCALE GENOMIC DNA]</scope>
    <source>
        <strain evidence="3">ATCC 50983 / TXsc</strain>
    </source>
</reference>
<dbReference type="GO" id="GO:0005739">
    <property type="term" value="C:mitochondrion"/>
    <property type="evidence" value="ECO:0007669"/>
    <property type="project" value="TreeGrafter"/>
</dbReference>
<dbReference type="AlphaFoldDB" id="C5LPW9"/>
<dbReference type="RefSeq" id="XP_002768506.1">
    <property type="nucleotide sequence ID" value="XM_002768460.1"/>
</dbReference>
<evidence type="ECO:0000313" key="3">
    <source>
        <dbReference type="Proteomes" id="UP000007800"/>
    </source>
</evidence>
<dbReference type="PANTHER" id="PTHR43512:SF7">
    <property type="entry name" value="TRANSLATION FACTOR GUF1, MITOCHONDRIAL"/>
    <property type="match status" value="1"/>
</dbReference>
<keyword evidence="3" id="KW-1185">Reference proteome</keyword>
<dbReference type="Gene3D" id="3.40.50.300">
    <property type="entry name" value="P-loop containing nucleotide triphosphate hydrolases"/>
    <property type="match status" value="1"/>
</dbReference>
<accession>C5LPW9</accession>
<dbReference type="SUPFAM" id="SSF52540">
    <property type="entry name" value="P-loop containing nucleoside triphosphate hydrolases"/>
    <property type="match status" value="1"/>
</dbReference>
<organism evidence="3">
    <name type="scientific">Perkinsus marinus (strain ATCC 50983 / TXsc)</name>
    <dbReference type="NCBI Taxonomy" id="423536"/>
    <lineage>
        <taxon>Eukaryota</taxon>
        <taxon>Sar</taxon>
        <taxon>Alveolata</taxon>
        <taxon>Perkinsozoa</taxon>
        <taxon>Perkinsea</taxon>
        <taxon>Perkinsida</taxon>
        <taxon>Perkinsidae</taxon>
        <taxon>Perkinsus</taxon>
    </lineage>
</organism>
<protein>
    <recommendedName>
        <fullName evidence="1">Tr-type G domain-containing protein</fullName>
    </recommendedName>
</protein>
<dbReference type="Pfam" id="PF00009">
    <property type="entry name" value="GTP_EFTU"/>
    <property type="match status" value="1"/>
</dbReference>
<dbReference type="InterPro" id="IPR006297">
    <property type="entry name" value="EF-4"/>
</dbReference>
<dbReference type="InterPro" id="IPR000795">
    <property type="entry name" value="T_Tr_GTP-bd_dom"/>
</dbReference>
<dbReference type="GO" id="GO:0045727">
    <property type="term" value="P:positive regulation of translation"/>
    <property type="evidence" value="ECO:0007669"/>
    <property type="project" value="TreeGrafter"/>
</dbReference>